<proteinExistence type="predicted"/>
<keyword evidence="11" id="KW-1185">Reference proteome</keyword>
<feature type="domain" description="EAL" evidence="7">
    <location>
        <begin position="582"/>
        <end position="836"/>
    </location>
</feature>
<dbReference type="PROSITE" id="PS50885">
    <property type="entry name" value="HAMP"/>
    <property type="match status" value="1"/>
</dbReference>
<evidence type="ECO:0000256" key="2">
    <source>
        <dbReference type="ARBA" id="ARBA00022475"/>
    </source>
</evidence>
<dbReference type="Pfam" id="PF00672">
    <property type="entry name" value="HAMP"/>
    <property type="match status" value="1"/>
</dbReference>
<dbReference type="SMART" id="SM00267">
    <property type="entry name" value="GGDEF"/>
    <property type="match status" value="1"/>
</dbReference>
<dbReference type="CDD" id="cd01949">
    <property type="entry name" value="GGDEF"/>
    <property type="match status" value="1"/>
</dbReference>
<evidence type="ECO:0000259" key="7">
    <source>
        <dbReference type="PROSITE" id="PS50883"/>
    </source>
</evidence>
<evidence type="ECO:0000259" key="8">
    <source>
        <dbReference type="PROSITE" id="PS50885"/>
    </source>
</evidence>
<dbReference type="InterPro" id="IPR043128">
    <property type="entry name" value="Rev_trsase/Diguanyl_cyclase"/>
</dbReference>
<dbReference type="InterPro" id="IPR003660">
    <property type="entry name" value="HAMP_dom"/>
</dbReference>
<keyword evidence="3 6" id="KW-0812">Transmembrane</keyword>
<evidence type="ECO:0000313" key="11">
    <source>
        <dbReference type="Proteomes" id="UP000198625"/>
    </source>
</evidence>
<reference evidence="10 11" key="1">
    <citation type="submission" date="2016-10" db="EMBL/GenBank/DDBJ databases">
        <authorList>
            <person name="de Groot N.N."/>
        </authorList>
    </citation>
    <scope>NUCLEOTIDE SEQUENCE [LARGE SCALE GENOMIC DNA]</scope>
    <source>
        <strain evidence="10 11">DSM 21650</strain>
    </source>
</reference>
<dbReference type="Pfam" id="PF00990">
    <property type="entry name" value="GGDEF"/>
    <property type="match status" value="1"/>
</dbReference>
<name>A0A1H3MXA8_9FIRM</name>
<dbReference type="GO" id="GO:0005886">
    <property type="term" value="C:plasma membrane"/>
    <property type="evidence" value="ECO:0007669"/>
    <property type="project" value="UniProtKB-SubCell"/>
</dbReference>
<gene>
    <name evidence="10" type="ORF">SAMN05660462_00961</name>
</gene>
<dbReference type="Pfam" id="PF02743">
    <property type="entry name" value="dCache_1"/>
    <property type="match status" value="1"/>
</dbReference>
<evidence type="ECO:0000256" key="1">
    <source>
        <dbReference type="ARBA" id="ARBA00004651"/>
    </source>
</evidence>
<organism evidence="10 11">
    <name type="scientific">Proteiniborus ethanoligenes</name>
    <dbReference type="NCBI Taxonomy" id="415015"/>
    <lineage>
        <taxon>Bacteria</taxon>
        <taxon>Bacillati</taxon>
        <taxon>Bacillota</taxon>
        <taxon>Clostridia</taxon>
        <taxon>Eubacteriales</taxon>
        <taxon>Proteiniborus</taxon>
    </lineage>
</organism>
<dbReference type="Gene3D" id="3.30.450.20">
    <property type="entry name" value="PAS domain"/>
    <property type="match status" value="1"/>
</dbReference>
<protein>
    <submittedName>
        <fullName evidence="10">Diguanylate cyclase (GGDEF) domain-containing protein</fullName>
    </submittedName>
</protein>
<dbReference type="NCBIfam" id="TIGR00254">
    <property type="entry name" value="GGDEF"/>
    <property type="match status" value="1"/>
</dbReference>
<keyword evidence="4 6" id="KW-1133">Transmembrane helix</keyword>
<sequence length="842" mass="95996">MLTITLILYGNVLHKNLGVCIKNKYINFLAFLYLYNILSNEKRKFDEFCRINNKGGNAMKSIRTQILIYLVIGTIVLAGVVFFLSELKLNELPDHIKAQYSEIVNARSDEVSKELKSFVEQITIISKSPIVRSMDLEKIKEYLPHLLLDQKYRNMTIAYPDGSAWSTVIDEFNISEQEQYRKIFIENKEYTISQPFRSPYIHESDEPIVIVAHSVVNDNDEVMGLVNVVVKIDFLNQVVKEMSLKGTGYGWIVNREGLVVAHPDPKASLEKNIKDYISSDSKTLDEILDAESGTLEYIDKSGERMLAFFSRIKGSPDWTFIVSVSENEIYKEINGVKNTILGSIIIALILLVLFGVYYSSSLSRPILELKEVFEKAANGNLSVKANEQVSNELGAAAKSFNIMLERIKHLTYKDVTTGLYNYNGFLLEIPHKINNLISKGDVISIAIISIDDFKRINSIYGYDVGDEVLHEFSKRLYNFVNTKELVARFLGDEFVLLLYGDDILTIEKKVRSLWRLCSGVIKIRNNEFILNTSIGASIMGGNVTSIEETINQATIAKLVVKKMGGHNYKFYNYELDEFVKEEQEMEKALYHAIENQELKLVYQPIIDVNTNEIVEVEALLRWTSPVYGSVSPLVLIQIAEQSGFIYEIGEWVLREACNQNKQWQEEGYPPVVVSVNVSALQFDQPNFVEMVNKILEDIDMDPSYLELEITETNAMDRVDEKLEKMESLKSMGVRISIDDFGTGYSSLAYFTRFPIDTLKIDRSFINDMLNDENAKTIVTTIINLAKTIKIKIIAEGVETVEQLEYLKQKGCDKIQGYYFSRPVAPDLIREMLKEDSKLTPES</sequence>
<dbReference type="PROSITE" id="PS50883">
    <property type="entry name" value="EAL"/>
    <property type="match status" value="1"/>
</dbReference>
<dbReference type="CDD" id="cd06225">
    <property type="entry name" value="HAMP"/>
    <property type="match status" value="1"/>
</dbReference>
<dbReference type="SMART" id="SM00304">
    <property type="entry name" value="HAMP"/>
    <property type="match status" value="1"/>
</dbReference>
<dbReference type="GO" id="GO:0007165">
    <property type="term" value="P:signal transduction"/>
    <property type="evidence" value="ECO:0007669"/>
    <property type="project" value="InterPro"/>
</dbReference>
<dbReference type="Pfam" id="PF00563">
    <property type="entry name" value="EAL"/>
    <property type="match status" value="1"/>
</dbReference>
<dbReference type="PROSITE" id="PS50887">
    <property type="entry name" value="GGDEF"/>
    <property type="match status" value="1"/>
</dbReference>
<dbReference type="CDD" id="cd01948">
    <property type="entry name" value="EAL"/>
    <property type="match status" value="1"/>
</dbReference>
<feature type="domain" description="GGDEF" evidence="9">
    <location>
        <begin position="441"/>
        <end position="573"/>
    </location>
</feature>
<dbReference type="InterPro" id="IPR000160">
    <property type="entry name" value="GGDEF_dom"/>
</dbReference>
<dbReference type="FunFam" id="3.20.20.450:FF:000001">
    <property type="entry name" value="Cyclic di-GMP phosphodiesterase yahA"/>
    <property type="match status" value="1"/>
</dbReference>
<dbReference type="AlphaFoldDB" id="A0A1H3MXA8"/>
<dbReference type="Gene3D" id="6.10.340.10">
    <property type="match status" value="1"/>
</dbReference>
<dbReference type="SUPFAM" id="SSF158472">
    <property type="entry name" value="HAMP domain-like"/>
    <property type="match status" value="1"/>
</dbReference>
<evidence type="ECO:0000259" key="9">
    <source>
        <dbReference type="PROSITE" id="PS50887"/>
    </source>
</evidence>
<dbReference type="InterPro" id="IPR033479">
    <property type="entry name" value="dCache_1"/>
</dbReference>
<evidence type="ECO:0000256" key="3">
    <source>
        <dbReference type="ARBA" id="ARBA00022692"/>
    </source>
</evidence>
<evidence type="ECO:0000256" key="4">
    <source>
        <dbReference type="ARBA" id="ARBA00022989"/>
    </source>
</evidence>
<dbReference type="STRING" id="415015.SAMN05660462_00961"/>
<feature type="transmembrane region" description="Helical" evidence="6">
    <location>
        <begin position="340"/>
        <end position="358"/>
    </location>
</feature>
<dbReference type="CDD" id="cd12912">
    <property type="entry name" value="PDC2_MCP_like"/>
    <property type="match status" value="1"/>
</dbReference>
<dbReference type="InterPro" id="IPR035919">
    <property type="entry name" value="EAL_sf"/>
</dbReference>
<comment type="subcellular location">
    <subcellularLocation>
        <location evidence="1">Cell membrane</location>
        <topology evidence="1">Multi-pass membrane protein</topology>
    </subcellularLocation>
</comment>
<dbReference type="OrthoDB" id="9762141at2"/>
<feature type="domain" description="HAMP" evidence="8">
    <location>
        <begin position="360"/>
        <end position="412"/>
    </location>
</feature>
<dbReference type="SUPFAM" id="SSF141868">
    <property type="entry name" value="EAL domain-like"/>
    <property type="match status" value="1"/>
</dbReference>
<evidence type="ECO:0000313" key="10">
    <source>
        <dbReference type="EMBL" id="SDY81357.1"/>
    </source>
</evidence>
<dbReference type="Gene3D" id="3.30.70.270">
    <property type="match status" value="1"/>
</dbReference>
<dbReference type="SMART" id="SM00052">
    <property type="entry name" value="EAL"/>
    <property type="match status" value="1"/>
</dbReference>
<dbReference type="Gene3D" id="3.20.20.450">
    <property type="entry name" value="EAL domain"/>
    <property type="match status" value="1"/>
</dbReference>
<dbReference type="EMBL" id="FNQE01000008">
    <property type="protein sequence ID" value="SDY81357.1"/>
    <property type="molecule type" value="Genomic_DNA"/>
</dbReference>
<keyword evidence="5 6" id="KW-0472">Membrane</keyword>
<dbReference type="InterPro" id="IPR052155">
    <property type="entry name" value="Biofilm_reg_signaling"/>
</dbReference>
<dbReference type="Proteomes" id="UP000198625">
    <property type="component" value="Unassembled WGS sequence"/>
</dbReference>
<evidence type="ECO:0000256" key="6">
    <source>
        <dbReference type="SAM" id="Phobius"/>
    </source>
</evidence>
<dbReference type="SUPFAM" id="SSF55073">
    <property type="entry name" value="Nucleotide cyclase"/>
    <property type="match status" value="1"/>
</dbReference>
<evidence type="ECO:0000256" key="5">
    <source>
        <dbReference type="ARBA" id="ARBA00023136"/>
    </source>
</evidence>
<dbReference type="PANTHER" id="PTHR44757:SF2">
    <property type="entry name" value="BIOFILM ARCHITECTURE MAINTENANCE PROTEIN MBAA"/>
    <property type="match status" value="1"/>
</dbReference>
<dbReference type="InterPro" id="IPR001633">
    <property type="entry name" value="EAL_dom"/>
</dbReference>
<dbReference type="PANTHER" id="PTHR44757">
    <property type="entry name" value="DIGUANYLATE CYCLASE DGCP"/>
    <property type="match status" value="1"/>
</dbReference>
<feature type="transmembrane region" description="Helical" evidence="6">
    <location>
        <begin position="66"/>
        <end position="84"/>
    </location>
</feature>
<dbReference type="InterPro" id="IPR029787">
    <property type="entry name" value="Nucleotide_cyclase"/>
</dbReference>
<accession>A0A1H3MXA8</accession>
<keyword evidence="2" id="KW-1003">Cell membrane</keyword>